<dbReference type="InterPro" id="IPR008807">
    <property type="entry name" value="ROS_MUCR"/>
</dbReference>
<dbReference type="OrthoDB" id="8001792at2"/>
<comment type="caution">
    <text evidence="2">The sequence shown here is derived from an EMBL/GenBank/DDBJ whole genome shotgun (WGS) entry which is preliminary data.</text>
</comment>
<comment type="similarity">
    <text evidence="1">Belongs to the ros/MucR family.</text>
</comment>
<dbReference type="GO" id="GO:0006355">
    <property type="term" value="P:regulation of DNA-templated transcription"/>
    <property type="evidence" value="ECO:0007669"/>
    <property type="project" value="InterPro"/>
</dbReference>
<reference evidence="2 3" key="1">
    <citation type="submission" date="2016-04" db="EMBL/GenBank/DDBJ databases">
        <authorList>
            <person name="Evans L.H."/>
            <person name="Alamgir A."/>
            <person name="Owens N."/>
            <person name="Weber N.D."/>
            <person name="Virtaneva K."/>
            <person name="Barbian K."/>
            <person name="Babar A."/>
            <person name="Rosenke K."/>
        </authorList>
    </citation>
    <scope>NUCLEOTIDE SEQUENCE [LARGE SCALE GENOMIC DNA]</scope>
    <source>
        <strain evidence="2 3">PMB02</strain>
    </source>
</reference>
<dbReference type="InterPro" id="IPR041920">
    <property type="entry name" value="ROS/MUCR_sf"/>
</dbReference>
<proteinExistence type="inferred from homology"/>
<evidence type="ECO:0008006" key="4">
    <source>
        <dbReference type="Google" id="ProtNLM"/>
    </source>
</evidence>
<dbReference type="Gene3D" id="1.10.10.1550">
    <property type="entry name" value="ROS/MUCR transcriptional regulator protein"/>
    <property type="match status" value="1"/>
</dbReference>
<name>A0A179S2R7_9HYPH</name>
<accession>A0A179S2R7</accession>
<evidence type="ECO:0000256" key="1">
    <source>
        <dbReference type="ARBA" id="ARBA00007031"/>
    </source>
</evidence>
<dbReference type="GO" id="GO:0008270">
    <property type="term" value="F:zinc ion binding"/>
    <property type="evidence" value="ECO:0007669"/>
    <property type="project" value="InterPro"/>
</dbReference>
<dbReference type="Proteomes" id="UP000078316">
    <property type="component" value="Unassembled WGS sequence"/>
</dbReference>
<dbReference type="GO" id="GO:0003677">
    <property type="term" value="F:DNA binding"/>
    <property type="evidence" value="ECO:0007669"/>
    <property type="project" value="InterPro"/>
</dbReference>
<dbReference type="AlphaFoldDB" id="A0A179S2R7"/>
<organism evidence="2 3">
    <name type="scientific">Methylobacterium platani</name>
    <dbReference type="NCBI Taxonomy" id="427683"/>
    <lineage>
        <taxon>Bacteria</taxon>
        <taxon>Pseudomonadati</taxon>
        <taxon>Pseudomonadota</taxon>
        <taxon>Alphaproteobacteria</taxon>
        <taxon>Hyphomicrobiales</taxon>
        <taxon>Methylobacteriaceae</taxon>
        <taxon>Methylobacterium</taxon>
    </lineage>
</organism>
<dbReference type="Pfam" id="PF05443">
    <property type="entry name" value="ROS_MUCR"/>
    <property type="match status" value="1"/>
</dbReference>
<protein>
    <recommendedName>
        <fullName evidence="4">MucR family transcriptional regulator</fullName>
    </recommendedName>
</protein>
<evidence type="ECO:0000313" key="3">
    <source>
        <dbReference type="Proteomes" id="UP000078316"/>
    </source>
</evidence>
<sequence>MERSKILEMTADITASYVSRNRVYMGEVPDLIDRIHASLQALTTRQAHQQGQAQFRPSAAQVAASVKRNRIISFIDGQPYKSLKWQLAAHGLTPDQYRARFGLPATYPMVAPVYDRSLARAGLPPAAKGKR</sequence>
<evidence type="ECO:0000313" key="2">
    <source>
        <dbReference type="EMBL" id="OAS20059.1"/>
    </source>
</evidence>
<dbReference type="STRING" id="427683.A5481_23410"/>
<dbReference type="EMBL" id="LWHQ01000047">
    <property type="protein sequence ID" value="OAS20059.1"/>
    <property type="molecule type" value="Genomic_DNA"/>
</dbReference>
<gene>
    <name evidence="2" type="ORF">A5481_23410</name>
</gene>